<evidence type="ECO:0000256" key="8">
    <source>
        <dbReference type="RuleBase" id="RU003793"/>
    </source>
</evidence>
<feature type="transmembrane region" description="Helical" evidence="10">
    <location>
        <begin position="6"/>
        <end position="25"/>
    </location>
</feature>
<comment type="function">
    <text evidence="9">Plays an essential role in type IV pili and type II pseudopili formation by proteolytically removing the leader sequence from substrate proteins and subsequently monomethylating the alpha-amino group of the newly exposed N-terminal phenylalanine.</text>
</comment>
<dbReference type="Proteomes" id="UP000245125">
    <property type="component" value="Unassembled WGS sequence"/>
</dbReference>
<comment type="subcellular location">
    <subcellularLocation>
        <location evidence="1">Cell inner membrane</location>
        <topology evidence="1">Multi-pass membrane protein</topology>
    </subcellularLocation>
    <subcellularLocation>
        <location evidence="9">Cell membrane</location>
        <topology evidence="9">Multi-pass membrane protein</topology>
    </subcellularLocation>
</comment>
<dbReference type="Gene3D" id="1.20.120.1220">
    <property type="match status" value="1"/>
</dbReference>
<feature type="transmembrane region" description="Helical" evidence="10">
    <location>
        <begin position="99"/>
        <end position="118"/>
    </location>
</feature>
<dbReference type="GO" id="GO:0032259">
    <property type="term" value="P:methylation"/>
    <property type="evidence" value="ECO:0007669"/>
    <property type="project" value="UniProtKB-KW"/>
</dbReference>
<dbReference type="InterPro" id="IPR010627">
    <property type="entry name" value="Prepilin_pept_A24_N"/>
</dbReference>
<evidence type="ECO:0000256" key="1">
    <source>
        <dbReference type="ARBA" id="ARBA00004429"/>
    </source>
</evidence>
<keyword evidence="9" id="KW-0808">Transferase</keyword>
<dbReference type="Pfam" id="PF06750">
    <property type="entry name" value="A24_N_bact"/>
    <property type="match status" value="1"/>
</dbReference>
<dbReference type="PANTHER" id="PTHR30487">
    <property type="entry name" value="TYPE 4 PREPILIN-LIKE PROTEINS LEADER PEPTIDE-PROCESSING ENZYME"/>
    <property type="match status" value="1"/>
</dbReference>
<accession>A0A2U3QFU5</accession>
<keyword evidence="9" id="KW-0489">Methyltransferase</keyword>
<keyword evidence="6 10" id="KW-1133">Transmembrane helix</keyword>
<comment type="catalytic activity">
    <reaction evidence="9">
        <text>Typically cleaves a -Gly-|-Phe- bond to release an N-terminal, basic peptide of 5-8 residues from type IV prepilin, and then N-methylates the new N-terminal amino group, the methyl donor being S-adenosyl-L-methionine.</text>
        <dbReference type="EC" id="3.4.23.43"/>
    </reaction>
</comment>
<keyword evidence="7 10" id="KW-0472">Membrane</keyword>
<protein>
    <recommendedName>
        <fullName evidence="9">Prepilin leader peptidase/N-methyltransferase</fullName>
        <ecNumber evidence="9">2.1.1.-</ecNumber>
        <ecNumber evidence="9">3.4.23.43</ecNumber>
    </recommendedName>
</protein>
<reference evidence="14" key="1">
    <citation type="submission" date="2018-03" db="EMBL/GenBank/DDBJ databases">
        <authorList>
            <person name="Zecchin S."/>
        </authorList>
    </citation>
    <scope>NUCLEOTIDE SEQUENCE [LARGE SCALE GENOMIC DNA]</scope>
</reference>
<name>A0A2U3QFU5_9BACT</name>
<evidence type="ECO:0000313" key="14">
    <source>
        <dbReference type="Proteomes" id="UP000245125"/>
    </source>
</evidence>
<keyword evidence="9" id="KW-0645">Protease</keyword>
<dbReference type="EC" id="3.4.23.43" evidence="9"/>
<keyword evidence="9" id="KW-0378">Hydrolase</keyword>
<evidence type="ECO:0000256" key="5">
    <source>
        <dbReference type="ARBA" id="ARBA00022692"/>
    </source>
</evidence>
<gene>
    <name evidence="13" type="ORF">NBG4_20036</name>
</gene>
<feature type="domain" description="Prepilin type IV endopeptidase peptidase" evidence="11">
    <location>
        <begin position="103"/>
        <end position="214"/>
    </location>
</feature>
<evidence type="ECO:0000256" key="3">
    <source>
        <dbReference type="ARBA" id="ARBA00022475"/>
    </source>
</evidence>
<dbReference type="InterPro" id="IPR050882">
    <property type="entry name" value="Prepilin_peptidase/N-MTase"/>
</dbReference>
<keyword evidence="9" id="KW-0511">Multifunctional enzyme</keyword>
<dbReference type="PANTHER" id="PTHR30487:SF0">
    <property type="entry name" value="PREPILIN LEADER PEPTIDASE_N-METHYLTRANSFERASE-RELATED"/>
    <property type="match status" value="1"/>
</dbReference>
<dbReference type="InterPro" id="IPR000045">
    <property type="entry name" value="Prepilin_IV_endopep_pep"/>
</dbReference>
<dbReference type="GO" id="GO:0005886">
    <property type="term" value="C:plasma membrane"/>
    <property type="evidence" value="ECO:0007669"/>
    <property type="project" value="UniProtKB-SubCell"/>
</dbReference>
<evidence type="ECO:0000259" key="12">
    <source>
        <dbReference type="Pfam" id="PF06750"/>
    </source>
</evidence>
<dbReference type="EC" id="2.1.1.-" evidence="9"/>
<feature type="transmembrane region" description="Helical" evidence="10">
    <location>
        <begin position="125"/>
        <end position="145"/>
    </location>
</feature>
<organism evidence="13 14">
    <name type="scientific">Candidatus Sulfobium mesophilum</name>
    <dbReference type="NCBI Taxonomy" id="2016548"/>
    <lineage>
        <taxon>Bacteria</taxon>
        <taxon>Pseudomonadati</taxon>
        <taxon>Nitrospirota</taxon>
        <taxon>Nitrospiria</taxon>
        <taxon>Nitrospirales</taxon>
        <taxon>Nitrospiraceae</taxon>
        <taxon>Candidatus Sulfobium</taxon>
    </lineage>
</organism>
<keyword evidence="14" id="KW-1185">Reference proteome</keyword>
<dbReference type="GO" id="GO:0006465">
    <property type="term" value="P:signal peptide processing"/>
    <property type="evidence" value="ECO:0007669"/>
    <property type="project" value="TreeGrafter"/>
</dbReference>
<keyword evidence="5 9" id="KW-0812">Transmembrane</keyword>
<feature type="domain" description="Prepilin peptidase A24 N-terminal" evidence="12">
    <location>
        <begin position="9"/>
        <end position="92"/>
    </location>
</feature>
<evidence type="ECO:0000259" key="11">
    <source>
        <dbReference type="Pfam" id="PF01478"/>
    </source>
</evidence>
<evidence type="ECO:0000256" key="2">
    <source>
        <dbReference type="ARBA" id="ARBA00005801"/>
    </source>
</evidence>
<dbReference type="AlphaFoldDB" id="A0A2U3QFU5"/>
<dbReference type="Pfam" id="PF01478">
    <property type="entry name" value="Peptidase_A24"/>
    <property type="match status" value="1"/>
</dbReference>
<evidence type="ECO:0000256" key="9">
    <source>
        <dbReference type="RuleBase" id="RU003794"/>
    </source>
</evidence>
<dbReference type="GO" id="GO:0004190">
    <property type="term" value="F:aspartic-type endopeptidase activity"/>
    <property type="evidence" value="ECO:0007669"/>
    <property type="project" value="UniProtKB-EC"/>
</dbReference>
<proteinExistence type="inferred from homology"/>
<evidence type="ECO:0000256" key="6">
    <source>
        <dbReference type="ARBA" id="ARBA00022989"/>
    </source>
</evidence>
<dbReference type="InterPro" id="IPR014032">
    <property type="entry name" value="Peptidase_A24A_bac"/>
</dbReference>
<evidence type="ECO:0000256" key="7">
    <source>
        <dbReference type="ARBA" id="ARBA00023136"/>
    </source>
</evidence>
<keyword evidence="4" id="KW-0997">Cell inner membrane</keyword>
<dbReference type="EMBL" id="OUUY01000064">
    <property type="protein sequence ID" value="SPQ00230.1"/>
    <property type="molecule type" value="Genomic_DNA"/>
</dbReference>
<evidence type="ECO:0000313" key="13">
    <source>
        <dbReference type="EMBL" id="SPQ00230.1"/>
    </source>
</evidence>
<dbReference type="PRINTS" id="PR00864">
    <property type="entry name" value="PREPILNPTASE"/>
</dbReference>
<comment type="similarity">
    <text evidence="2 8">Belongs to the peptidase A24 family.</text>
</comment>
<evidence type="ECO:0000256" key="4">
    <source>
        <dbReference type="ARBA" id="ARBA00022519"/>
    </source>
</evidence>
<evidence type="ECO:0000256" key="10">
    <source>
        <dbReference type="SAM" id="Phobius"/>
    </source>
</evidence>
<feature type="transmembrane region" description="Helical" evidence="10">
    <location>
        <begin position="230"/>
        <end position="253"/>
    </location>
</feature>
<sequence>MSEYVIAVIFGLVVGSFLNVCIYRIPRNMSIVFPSSRCPFCNNAIRPWDNIPVMSYLLLRGRCRSCKAKISARYPLIEMLNAFLYVAVIWRYGIGWNSLVYAVLCSSMIVITFIDLEFQIIPDRITLAGVPLGLLAGSFFLPDPFMRSDLLGCKASLAGMISGGGFFYLVAVLSRGGMGGGDIKMMAMVGSLMGWKAVFLTTFLGSLVGSVVGVFLIAFKGKGRKTKVPFGPFLALGTLITLFFGQEILMWYLY</sequence>
<feature type="transmembrane region" description="Helical" evidence="10">
    <location>
        <begin position="197"/>
        <end position="218"/>
    </location>
</feature>
<keyword evidence="3" id="KW-1003">Cell membrane</keyword>
<dbReference type="OrthoDB" id="9789291at2"/>
<feature type="transmembrane region" description="Helical" evidence="10">
    <location>
        <begin position="157"/>
        <end position="176"/>
    </location>
</feature>
<dbReference type="GO" id="GO:0008168">
    <property type="term" value="F:methyltransferase activity"/>
    <property type="evidence" value="ECO:0007669"/>
    <property type="project" value="UniProtKB-KW"/>
</dbReference>